<dbReference type="PANTHER" id="PTHR40111">
    <property type="entry name" value="CEPHALOSPORIN-C DEACETYLASE"/>
    <property type="match status" value="1"/>
</dbReference>
<reference evidence="4 5" key="1">
    <citation type="submission" date="2016-10" db="EMBL/GenBank/DDBJ databases">
        <authorList>
            <person name="de Groot N.N."/>
        </authorList>
    </citation>
    <scope>NUCLEOTIDE SEQUENCE [LARGE SCALE GENOMIC DNA]</scope>
    <source>
        <strain evidence="4 5">StLB037</strain>
    </source>
</reference>
<organism evidence="4 5">
    <name type="scientific">Microbacterium testaceum (strain StLB037)</name>
    <dbReference type="NCBI Taxonomy" id="979556"/>
    <lineage>
        <taxon>Bacteria</taxon>
        <taxon>Bacillati</taxon>
        <taxon>Actinomycetota</taxon>
        <taxon>Actinomycetes</taxon>
        <taxon>Micrococcales</taxon>
        <taxon>Microbacteriaceae</taxon>
        <taxon>Microbacterium</taxon>
    </lineage>
</organism>
<evidence type="ECO:0000313" key="4">
    <source>
        <dbReference type="EMBL" id="SDO84172.1"/>
    </source>
</evidence>
<gene>
    <name evidence="4" type="ORF">SAMN04487788_1176</name>
</gene>
<dbReference type="SUPFAM" id="SSF53474">
    <property type="entry name" value="alpha/beta-Hydrolases"/>
    <property type="match status" value="1"/>
</dbReference>
<sequence length="323" mass="34434">MTQFDLPLADLEAFRPPREEPADFDAFWAETLGEARAASWTARFTPLDTDDTGVTGVEVDDVVFAGFGGHEVRAWLLRPRGASGPLPCVVQYIGYNSGRGLAHQHTLLPSAGFAVMVMDTRGQSSGALPGATSDPVGGAPHVAGRVTEGLDDPSRSYYRRVFCDAVLAIDAVRSHPAIDATRVSVWGGSQGGGIALAAAALSEGLRFAAIDFPFLSAMRRAVAITDAAPYSEIIAYLQTRRGEEEAVFRSLSYLDGVNFAARARVPALFSVGLRDAVCPPSTVYAAYNHYVGEKSIRVYPWNGHEGGGPVHQLEVLRALAARG</sequence>
<evidence type="ECO:0000313" key="5">
    <source>
        <dbReference type="Proteomes" id="UP000186456"/>
    </source>
</evidence>
<accession>A0A1H0MUX3</accession>
<feature type="active site" description="Charge relay system" evidence="1">
    <location>
        <position position="304"/>
    </location>
</feature>
<evidence type="ECO:0000259" key="3">
    <source>
        <dbReference type="Pfam" id="PF05448"/>
    </source>
</evidence>
<dbReference type="AlphaFoldDB" id="A0A1H0MUX3"/>
<feature type="active site" description="Charge relay system" evidence="1">
    <location>
        <position position="275"/>
    </location>
</feature>
<dbReference type="PANTHER" id="PTHR40111:SF1">
    <property type="entry name" value="CEPHALOSPORIN-C DEACETYLASE"/>
    <property type="match status" value="1"/>
</dbReference>
<feature type="binding site" evidence="2">
    <location>
        <position position="95"/>
    </location>
    <ligand>
        <name>substrate</name>
    </ligand>
</feature>
<dbReference type="Pfam" id="PF05448">
    <property type="entry name" value="AXE1"/>
    <property type="match status" value="1"/>
</dbReference>
<evidence type="ECO:0000256" key="1">
    <source>
        <dbReference type="PIRSR" id="PIRSR639069-1"/>
    </source>
</evidence>
<feature type="domain" description="Acetyl xylan esterase" evidence="3">
    <location>
        <begin position="1"/>
        <end position="314"/>
    </location>
</feature>
<dbReference type="InterPro" id="IPR039069">
    <property type="entry name" value="CE7"/>
</dbReference>
<dbReference type="GO" id="GO:0005976">
    <property type="term" value="P:polysaccharide metabolic process"/>
    <property type="evidence" value="ECO:0007669"/>
    <property type="project" value="TreeGrafter"/>
</dbReference>
<dbReference type="GO" id="GO:0052689">
    <property type="term" value="F:carboxylic ester hydrolase activity"/>
    <property type="evidence" value="ECO:0007669"/>
    <property type="project" value="TreeGrafter"/>
</dbReference>
<dbReference type="RefSeq" id="WP_074694742.1">
    <property type="nucleotide sequence ID" value="NZ_FNJN01000002.1"/>
</dbReference>
<dbReference type="Proteomes" id="UP000186456">
    <property type="component" value="Unassembled WGS sequence"/>
</dbReference>
<name>A0A1H0MUX3_MICTS</name>
<protein>
    <submittedName>
        <fullName evidence="4">Cephalosporin-C deacetylase</fullName>
    </submittedName>
</protein>
<dbReference type="InterPro" id="IPR029058">
    <property type="entry name" value="AB_hydrolase_fold"/>
</dbReference>
<evidence type="ECO:0000256" key="2">
    <source>
        <dbReference type="PIRSR" id="PIRSR639069-2"/>
    </source>
</evidence>
<dbReference type="InterPro" id="IPR008391">
    <property type="entry name" value="AXE1_dom"/>
</dbReference>
<feature type="active site" description="Nucleophile" evidence="1">
    <location>
        <position position="189"/>
    </location>
</feature>
<dbReference type="Gene3D" id="3.40.50.1820">
    <property type="entry name" value="alpha/beta hydrolase"/>
    <property type="match status" value="1"/>
</dbReference>
<dbReference type="EMBL" id="FNJN01000002">
    <property type="protein sequence ID" value="SDO84172.1"/>
    <property type="molecule type" value="Genomic_DNA"/>
</dbReference>
<proteinExistence type="predicted"/>